<keyword evidence="1" id="KW-0732">Signal</keyword>
<gene>
    <name evidence="2" type="ORF">AN484_10620</name>
</gene>
<organism evidence="2 3">
    <name type="scientific">Aphanizomenon flos-aquae WA102</name>
    <dbReference type="NCBI Taxonomy" id="1710896"/>
    <lineage>
        <taxon>Bacteria</taxon>
        <taxon>Bacillati</taxon>
        <taxon>Cyanobacteriota</taxon>
        <taxon>Cyanophyceae</taxon>
        <taxon>Nostocales</taxon>
        <taxon>Aphanizomenonaceae</taxon>
        <taxon>Aphanizomenon</taxon>
    </lineage>
</organism>
<proteinExistence type="predicted"/>
<feature type="signal peptide" evidence="1">
    <location>
        <begin position="1"/>
        <end position="28"/>
    </location>
</feature>
<comment type="caution">
    <text evidence="2">The sequence shown here is derived from an EMBL/GenBank/DDBJ whole genome shotgun (WGS) entry which is preliminary data.</text>
</comment>
<evidence type="ECO:0000313" key="3">
    <source>
        <dbReference type="Proteomes" id="UP000092093"/>
    </source>
</evidence>
<sequence>MKFNSRLNPTILSLFTLAFLQVQNPAIALVHQGTLRNSPSNLGLDTSQKNSKKQPIQIAGDVYWGSQKDFKITMPGYELENTAGKLMSMNTTTKTIYMIFYEDLPSGAYYWTSKETRQVLQTAMRNNLDTNGKVIKSTNMVVEGYPGIELLIQHSDGSQGQYQGYVVRRRLYLLGARATDELTTEAANFFDSFRVYPTRIVSY</sequence>
<dbReference type="AlphaFoldDB" id="A0A1B7X324"/>
<protein>
    <submittedName>
        <fullName evidence="2">Uncharacterized protein</fullName>
    </submittedName>
</protein>
<accession>A0A1B7X324</accession>
<evidence type="ECO:0000313" key="2">
    <source>
        <dbReference type="EMBL" id="OBQ43757.1"/>
    </source>
</evidence>
<dbReference type="Proteomes" id="UP000092093">
    <property type="component" value="Unassembled WGS sequence"/>
</dbReference>
<name>A0A1B7X324_APHFL</name>
<evidence type="ECO:0000256" key="1">
    <source>
        <dbReference type="SAM" id="SignalP"/>
    </source>
</evidence>
<dbReference type="EMBL" id="LJOW01000043">
    <property type="protein sequence ID" value="OBQ43757.1"/>
    <property type="molecule type" value="Genomic_DNA"/>
</dbReference>
<reference evidence="2 3" key="1">
    <citation type="submission" date="2015-09" db="EMBL/GenBank/DDBJ databases">
        <title>Aphanizomenon flos-aquae WA102.</title>
        <authorList>
            <person name="Driscoll C."/>
        </authorList>
    </citation>
    <scope>NUCLEOTIDE SEQUENCE [LARGE SCALE GENOMIC DNA]</scope>
    <source>
        <strain evidence="2">WA102</strain>
    </source>
</reference>
<feature type="chain" id="PRO_5008600371" evidence="1">
    <location>
        <begin position="29"/>
        <end position="203"/>
    </location>
</feature>